<evidence type="ECO:0000259" key="2">
    <source>
        <dbReference type="Pfam" id="PF01370"/>
    </source>
</evidence>
<dbReference type="PANTHER" id="PTHR43000">
    <property type="entry name" value="DTDP-D-GLUCOSE 4,6-DEHYDRATASE-RELATED"/>
    <property type="match status" value="1"/>
</dbReference>
<dbReference type="Pfam" id="PF01370">
    <property type="entry name" value="Epimerase"/>
    <property type="match status" value="1"/>
</dbReference>
<feature type="domain" description="NAD-dependent epimerase/dehydratase" evidence="2">
    <location>
        <begin position="5"/>
        <end position="215"/>
    </location>
</feature>
<evidence type="ECO:0000313" key="4">
    <source>
        <dbReference type="Proteomes" id="UP001321186"/>
    </source>
</evidence>
<dbReference type="Gene3D" id="3.40.50.720">
    <property type="entry name" value="NAD(P)-binding Rossmann-like Domain"/>
    <property type="match status" value="1"/>
</dbReference>
<organism evidence="3 4">
    <name type="scientific">Aquirufa ecclesiirivi</name>
    <dbReference type="NCBI Taxonomy" id="2715124"/>
    <lineage>
        <taxon>Bacteria</taxon>
        <taxon>Pseudomonadati</taxon>
        <taxon>Bacteroidota</taxon>
        <taxon>Cytophagia</taxon>
        <taxon>Cytophagales</taxon>
        <taxon>Flectobacillaceae</taxon>
        <taxon>Aquirufa</taxon>
    </lineage>
</organism>
<keyword evidence="4" id="KW-1185">Reference proteome</keyword>
<dbReference type="InterPro" id="IPR001509">
    <property type="entry name" value="Epimerase_deHydtase"/>
</dbReference>
<dbReference type="Proteomes" id="UP001321186">
    <property type="component" value="Unassembled WGS sequence"/>
</dbReference>
<sequence>MMKRILVSGSSGFIGKNLCQALSRGNNQVIEIPSSSEFDLCDNTKVEKLPEVDVIIHLAAKSYIPESFSNPRFFYQNNVVSTLNLLEKSRKDKAKFILLSTYVYGNPQYLPLDENHPRNPLNPYTQSKVMCEDLCQAYARDFGLNSIILRPFNVYGPGQLSSFLLPSIISQLNKEEIFLQDSRPKRDYVFIDDLVEAILQSIEVEKEGCNVYNVGSGSSYSVSEIVDMLVQISKSTANMRFANVERKGEVLNTIADIKKINSDLGWSPLVDLQEGLMRTYNSAKK</sequence>
<gene>
    <name evidence="3" type="ORF">G9H61_06660</name>
</gene>
<reference evidence="3 4" key="1">
    <citation type="submission" date="2020-03" db="EMBL/GenBank/DDBJ databases">
        <authorList>
            <person name="Pitt A."/>
            <person name="Hahn M.W."/>
        </authorList>
    </citation>
    <scope>NUCLEOTIDE SEQUENCE [LARGE SCALE GENOMIC DNA]</scope>
    <source>
        <strain evidence="3 4">5A-MARBSE</strain>
    </source>
</reference>
<dbReference type="InterPro" id="IPR036291">
    <property type="entry name" value="NAD(P)-bd_dom_sf"/>
</dbReference>
<dbReference type="EMBL" id="JAANOH010000002">
    <property type="protein sequence ID" value="MCZ2475119.1"/>
    <property type="molecule type" value="Genomic_DNA"/>
</dbReference>
<dbReference type="SUPFAM" id="SSF51735">
    <property type="entry name" value="NAD(P)-binding Rossmann-fold domains"/>
    <property type="match status" value="1"/>
</dbReference>
<proteinExistence type="inferred from homology"/>
<comment type="similarity">
    <text evidence="1">Belongs to the NAD(P)-dependent epimerase/dehydratase family.</text>
</comment>
<dbReference type="RefSeq" id="WP_269009988.1">
    <property type="nucleotide sequence ID" value="NZ_JAANOH010000002.1"/>
</dbReference>
<name>A0ABT4JFR0_9BACT</name>
<accession>A0ABT4JFR0</accession>
<evidence type="ECO:0000256" key="1">
    <source>
        <dbReference type="ARBA" id="ARBA00007637"/>
    </source>
</evidence>
<dbReference type="PRINTS" id="PR01713">
    <property type="entry name" value="NUCEPIMERASE"/>
</dbReference>
<evidence type="ECO:0000313" key="3">
    <source>
        <dbReference type="EMBL" id="MCZ2475119.1"/>
    </source>
</evidence>
<protein>
    <submittedName>
        <fullName evidence="3">NAD(P)-dependent oxidoreductase</fullName>
    </submittedName>
</protein>
<comment type="caution">
    <text evidence="3">The sequence shown here is derived from an EMBL/GenBank/DDBJ whole genome shotgun (WGS) entry which is preliminary data.</text>
</comment>